<dbReference type="Pfam" id="PF03401">
    <property type="entry name" value="TctC"/>
    <property type="match status" value="1"/>
</dbReference>
<comment type="similarity">
    <text evidence="1">Belongs to the UPF0065 (bug) family.</text>
</comment>
<dbReference type="InterPro" id="IPR005064">
    <property type="entry name" value="BUG"/>
</dbReference>
<keyword evidence="2" id="KW-0732">Signal</keyword>
<dbReference type="Gene3D" id="3.40.190.10">
    <property type="entry name" value="Periplasmic binding protein-like II"/>
    <property type="match status" value="1"/>
</dbReference>
<proteinExistence type="inferred from homology"/>
<keyword evidence="3" id="KW-0675">Receptor</keyword>
<dbReference type="PANTHER" id="PTHR42928">
    <property type="entry name" value="TRICARBOXYLATE-BINDING PROTEIN"/>
    <property type="match status" value="1"/>
</dbReference>
<keyword evidence="4" id="KW-1185">Reference proteome</keyword>
<dbReference type="AlphaFoldDB" id="A0A1T4T450"/>
<dbReference type="Gene3D" id="3.40.190.150">
    <property type="entry name" value="Bordetella uptake gene, domain 1"/>
    <property type="match status" value="1"/>
</dbReference>
<dbReference type="InterPro" id="IPR042100">
    <property type="entry name" value="Bug_dom1"/>
</dbReference>
<evidence type="ECO:0000313" key="4">
    <source>
        <dbReference type="Proteomes" id="UP000190092"/>
    </source>
</evidence>
<dbReference type="STRING" id="225324.SAMN02745126_05601"/>
<dbReference type="PANTHER" id="PTHR42928:SF5">
    <property type="entry name" value="BLR1237 PROTEIN"/>
    <property type="match status" value="1"/>
</dbReference>
<dbReference type="PIRSF" id="PIRSF017082">
    <property type="entry name" value="YflP"/>
    <property type="match status" value="1"/>
</dbReference>
<dbReference type="RefSeq" id="WP_170921174.1">
    <property type="nucleotide sequence ID" value="NZ_FUWJ01000012.1"/>
</dbReference>
<evidence type="ECO:0000256" key="2">
    <source>
        <dbReference type="SAM" id="SignalP"/>
    </source>
</evidence>
<dbReference type="EMBL" id="FUWJ01000012">
    <property type="protein sequence ID" value="SKA35011.1"/>
    <property type="molecule type" value="Genomic_DNA"/>
</dbReference>
<gene>
    <name evidence="3" type="ORF">SAMN02745126_05601</name>
</gene>
<protein>
    <submittedName>
        <fullName evidence="3">Tripartite-type tricarboxylate transporter, receptor component TctC</fullName>
    </submittedName>
</protein>
<evidence type="ECO:0000256" key="1">
    <source>
        <dbReference type="ARBA" id="ARBA00006987"/>
    </source>
</evidence>
<accession>A0A1T4T450</accession>
<reference evidence="4" key="1">
    <citation type="submission" date="2017-02" db="EMBL/GenBank/DDBJ databases">
        <authorList>
            <person name="Varghese N."/>
            <person name="Submissions S."/>
        </authorList>
    </citation>
    <scope>NUCLEOTIDE SEQUENCE [LARGE SCALE GENOMIC DNA]</scope>
    <source>
        <strain evidence="4">ATCC 27094</strain>
    </source>
</reference>
<sequence length="326" mass="33688">MKPMILLPAALGLVLVALQPASAADGPAPYPDKIVRLLVPFPAGGAVDVVARALAARLSEKWNQPVVVDNKPGASGAIAAAELARAPKDGYTLMTGVGTNTSILKVLKPKLPFDPVASIAPVSLIATFPNLLVVRPDLPAANFTELVALLKANPGKYTFASSGYGSPLHLAGELFKIATGTDILHVPFTGSAPAAAALMGGHVDMSFDTMPSIWSAVQGGKLRALGVVSAEPTPAAPELPALSKGLPEFEVTSWEGIVAPAGTPDTIVAQIAGDIAKIASDPAFVNTMQEMGAVITTDTPVQFADFIKRDHDKWQRVIGKAGITVE</sequence>
<feature type="signal peptide" evidence="2">
    <location>
        <begin position="1"/>
        <end position="23"/>
    </location>
</feature>
<name>A0A1T4T450_9HYPH</name>
<dbReference type="SUPFAM" id="SSF53850">
    <property type="entry name" value="Periplasmic binding protein-like II"/>
    <property type="match status" value="1"/>
</dbReference>
<dbReference type="Proteomes" id="UP000190092">
    <property type="component" value="Unassembled WGS sequence"/>
</dbReference>
<feature type="chain" id="PRO_5012346052" evidence="2">
    <location>
        <begin position="24"/>
        <end position="326"/>
    </location>
</feature>
<organism evidence="3 4">
    <name type="scientific">Enhydrobacter aerosaccus</name>
    <dbReference type="NCBI Taxonomy" id="225324"/>
    <lineage>
        <taxon>Bacteria</taxon>
        <taxon>Pseudomonadati</taxon>
        <taxon>Pseudomonadota</taxon>
        <taxon>Alphaproteobacteria</taxon>
        <taxon>Hyphomicrobiales</taxon>
        <taxon>Enhydrobacter</taxon>
    </lineage>
</organism>
<evidence type="ECO:0000313" key="3">
    <source>
        <dbReference type="EMBL" id="SKA35011.1"/>
    </source>
</evidence>